<dbReference type="Pfam" id="PF13376">
    <property type="entry name" value="OmdA"/>
    <property type="match status" value="1"/>
</dbReference>
<reference evidence="2 3" key="1">
    <citation type="submission" date="2019-10" db="EMBL/GenBank/DDBJ databases">
        <authorList>
            <person name="Palmer J.M."/>
        </authorList>
    </citation>
    <scope>NUCLEOTIDE SEQUENCE [LARGE SCALE GENOMIC DNA]</scope>
    <source>
        <strain evidence="2 3">TWF696</strain>
    </source>
</reference>
<feature type="region of interest" description="Disordered" evidence="1">
    <location>
        <begin position="193"/>
        <end position="256"/>
    </location>
</feature>
<evidence type="ECO:0000313" key="3">
    <source>
        <dbReference type="Proteomes" id="UP001375240"/>
    </source>
</evidence>
<keyword evidence="3" id="KW-1185">Reference proteome</keyword>
<dbReference type="Proteomes" id="UP001375240">
    <property type="component" value="Unassembled WGS sequence"/>
</dbReference>
<gene>
    <name evidence="2" type="ORF">TWF696_005292</name>
</gene>
<feature type="compositionally biased region" description="Basic and acidic residues" evidence="1">
    <location>
        <begin position="193"/>
        <end position="203"/>
    </location>
</feature>
<dbReference type="AlphaFoldDB" id="A0AAV9V3M9"/>
<evidence type="ECO:0000313" key="2">
    <source>
        <dbReference type="EMBL" id="KAK6353322.1"/>
    </source>
</evidence>
<accession>A0AAV9V3M9</accession>
<sequence length="256" mass="27770">MGSSPGPLPPLTVASSTVWAAWLTANAAASRGVWLTLAKKNAPASAPTSLTYAQALDEALCHGWIDGQARSIDAHTFAHRFQPRTTTSTWSKRNVGIVARLQAEGRMLPAGLAAVDAAKADGRWERAYAGSAGATPPPEFMTALQDVPAAAKMYEVLTAQNRYAIYWRLHQLKTVAGREKAIARFVEMLARGETVHPQKRRPETDDDSDAAETPPATKKRPKEEEKEEGQSGDEKAGEPAPGRRLRQGLRPKKAKR</sequence>
<organism evidence="2 3">
    <name type="scientific">Orbilia brochopaga</name>
    <dbReference type="NCBI Taxonomy" id="3140254"/>
    <lineage>
        <taxon>Eukaryota</taxon>
        <taxon>Fungi</taxon>
        <taxon>Dikarya</taxon>
        <taxon>Ascomycota</taxon>
        <taxon>Pezizomycotina</taxon>
        <taxon>Orbiliomycetes</taxon>
        <taxon>Orbiliales</taxon>
        <taxon>Orbiliaceae</taxon>
        <taxon>Orbilia</taxon>
    </lineage>
</organism>
<evidence type="ECO:0008006" key="4">
    <source>
        <dbReference type="Google" id="ProtNLM"/>
    </source>
</evidence>
<proteinExistence type="predicted"/>
<dbReference type="EMBL" id="JAVHNQ010000003">
    <property type="protein sequence ID" value="KAK6353322.1"/>
    <property type="molecule type" value="Genomic_DNA"/>
</dbReference>
<comment type="caution">
    <text evidence="2">The sequence shown here is derived from an EMBL/GenBank/DDBJ whole genome shotgun (WGS) entry which is preliminary data.</text>
</comment>
<feature type="compositionally biased region" description="Basic residues" evidence="1">
    <location>
        <begin position="243"/>
        <end position="256"/>
    </location>
</feature>
<protein>
    <recommendedName>
        <fullName evidence="4">Bacteriocin-protection protein</fullName>
    </recommendedName>
</protein>
<name>A0AAV9V3M9_9PEZI</name>
<evidence type="ECO:0000256" key="1">
    <source>
        <dbReference type="SAM" id="MobiDB-lite"/>
    </source>
</evidence>
<feature type="compositionally biased region" description="Basic and acidic residues" evidence="1">
    <location>
        <begin position="221"/>
        <end position="237"/>
    </location>
</feature>